<dbReference type="Pfam" id="PF13620">
    <property type="entry name" value="CarboxypepD_reg"/>
    <property type="match status" value="1"/>
</dbReference>
<organism evidence="2 3">
    <name type="scientific">Calidithermus roseus</name>
    <dbReference type="NCBI Taxonomy" id="1644118"/>
    <lineage>
        <taxon>Bacteria</taxon>
        <taxon>Thermotogati</taxon>
        <taxon>Deinococcota</taxon>
        <taxon>Deinococci</taxon>
        <taxon>Thermales</taxon>
        <taxon>Thermaceae</taxon>
        <taxon>Calidithermus</taxon>
    </lineage>
</organism>
<dbReference type="InterPro" id="IPR013784">
    <property type="entry name" value="Carb-bd-like_fold"/>
</dbReference>
<dbReference type="Gene3D" id="2.60.40.1120">
    <property type="entry name" value="Carboxypeptidase-like, regulatory domain"/>
    <property type="match status" value="1"/>
</dbReference>
<protein>
    <submittedName>
        <fullName evidence="2">Carboxypeptidase regulatory-like domain protein</fullName>
    </submittedName>
</protein>
<name>A0A399F4C9_9DEIN</name>
<keyword evidence="3" id="KW-1185">Reference proteome</keyword>
<keyword evidence="1" id="KW-0732">Signal</keyword>
<gene>
    <name evidence="2" type="ORF">Mrose_00372</name>
</gene>
<dbReference type="Proteomes" id="UP000265341">
    <property type="component" value="Unassembled WGS sequence"/>
</dbReference>
<keyword evidence="2" id="KW-0121">Carboxypeptidase</keyword>
<sequence>MTVRIWLALYIGFLLAACSGTSNPPSGSGTVSGFVISIGSGAKLAGVHVEVVGSGQSTTTDASGQFNFSGLASGKVRLSFHKDGYAPGYATAQAGAQEASVLVALKKEGSAQPYDPATSRTLYQMTEAGPYAVIFAAGSLDTSDANLRVVITPLDPTKEGQALPGRLQAGSSPLIPVTFAEFSILDSADRRINLKPGASAIVELPIPPELREVYPIGTKIHCYAYNPQTGQWEDFVEGTVELSSVDGSTPVLRASIRHFSWYGGAPEGQKCRNAAVQVVDANGKPLEGATVVVTPGVNGTTNAQGVASVWIAEGSPNPKMYAYKVSYNSDGRIPELPKTAKIIDIGYFVTDDIGVILPGLVEKDCASITPSSPLVRPQSGHPGSPENPLVIRLGPVGAAVYDVDAFLLASGASPSAFVYLAQGIPNPDGEIEDTEPVDGARITLGDGSGQPVALTGLGGGAYYLQGGLTLTPGKRYTLAIDADNNGSVEGSGSIVAVGNVAWEAGLDGSTRSAQGFVARWSDSASGAPGYSPVYYAFLSNDATDPASYDFDYYIGPALEFTPHSNAQGATSDAPLKPGSYTGLLWAFSGAFAPAGNNSYTVSDNITGPGISGRFYSYNLAGEVHLTLTGP</sequence>
<feature type="chain" id="PRO_5017449989" evidence="1">
    <location>
        <begin position="17"/>
        <end position="630"/>
    </location>
</feature>
<reference evidence="2 3" key="1">
    <citation type="submission" date="2018-08" db="EMBL/GenBank/DDBJ databases">
        <title>Meiothermus roseus NBRC 110900 genome sequencing project.</title>
        <authorList>
            <person name="Da Costa M.S."/>
            <person name="Albuquerque L."/>
            <person name="Raposo P."/>
            <person name="Froufe H.J.C."/>
            <person name="Barroso C.S."/>
            <person name="Egas C."/>
        </authorList>
    </citation>
    <scope>NUCLEOTIDE SEQUENCE [LARGE SCALE GENOMIC DNA]</scope>
    <source>
        <strain evidence="2 3">NBRC 110900</strain>
    </source>
</reference>
<proteinExistence type="predicted"/>
<comment type="caution">
    <text evidence="2">The sequence shown here is derived from an EMBL/GenBank/DDBJ whole genome shotgun (WGS) entry which is preliminary data.</text>
</comment>
<dbReference type="OrthoDB" id="23771at2"/>
<accession>A0A399F4C9</accession>
<evidence type="ECO:0000313" key="3">
    <source>
        <dbReference type="Proteomes" id="UP000265341"/>
    </source>
</evidence>
<dbReference type="GO" id="GO:0030246">
    <property type="term" value="F:carbohydrate binding"/>
    <property type="evidence" value="ECO:0007669"/>
    <property type="project" value="InterPro"/>
</dbReference>
<keyword evidence="2" id="KW-0645">Protease</keyword>
<evidence type="ECO:0000313" key="2">
    <source>
        <dbReference type="EMBL" id="RIH89471.1"/>
    </source>
</evidence>
<feature type="signal peptide" evidence="1">
    <location>
        <begin position="1"/>
        <end position="16"/>
    </location>
</feature>
<keyword evidence="2" id="KW-0378">Hydrolase</keyword>
<dbReference type="AlphaFoldDB" id="A0A399F4C9"/>
<dbReference type="SUPFAM" id="SSF49452">
    <property type="entry name" value="Starch-binding domain-like"/>
    <property type="match status" value="1"/>
</dbReference>
<dbReference type="EMBL" id="QWLA01000003">
    <property type="protein sequence ID" value="RIH89471.1"/>
    <property type="molecule type" value="Genomic_DNA"/>
</dbReference>
<dbReference type="PROSITE" id="PS51257">
    <property type="entry name" value="PROKAR_LIPOPROTEIN"/>
    <property type="match status" value="1"/>
</dbReference>
<dbReference type="GO" id="GO:0004180">
    <property type="term" value="F:carboxypeptidase activity"/>
    <property type="evidence" value="ECO:0007669"/>
    <property type="project" value="UniProtKB-KW"/>
</dbReference>
<evidence type="ECO:0000256" key="1">
    <source>
        <dbReference type="SAM" id="SignalP"/>
    </source>
</evidence>